<protein>
    <recommendedName>
        <fullName evidence="3">Ketoreductase domain-containing protein</fullName>
    </recommendedName>
</protein>
<dbReference type="InterPro" id="IPR002347">
    <property type="entry name" value="SDR_fam"/>
</dbReference>
<dbReference type="InterPro" id="IPR036291">
    <property type="entry name" value="NAD(P)-bd_dom_sf"/>
</dbReference>
<evidence type="ECO:0000259" key="3">
    <source>
        <dbReference type="SMART" id="SM00822"/>
    </source>
</evidence>
<dbReference type="STRING" id="1123269.NX02_01155"/>
<evidence type="ECO:0000256" key="2">
    <source>
        <dbReference type="ARBA" id="ARBA00023002"/>
    </source>
</evidence>
<dbReference type="GO" id="GO:0016616">
    <property type="term" value="F:oxidoreductase activity, acting on the CH-OH group of donors, NAD or NADP as acceptor"/>
    <property type="evidence" value="ECO:0007669"/>
    <property type="project" value="TreeGrafter"/>
</dbReference>
<dbReference type="GO" id="GO:0006633">
    <property type="term" value="P:fatty acid biosynthetic process"/>
    <property type="evidence" value="ECO:0007669"/>
    <property type="project" value="TreeGrafter"/>
</dbReference>
<dbReference type="InterPro" id="IPR057326">
    <property type="entry name" value="KR_dom"/>
</dbReference>
<dbReference type="PRINTS" id="PR00080">
    <property type="entry name" value="SDRFAMILY"/>
</dbReference>
<dbReference type="CDD" id="cd05233">
    <property type="entry name" value="SDR_c"/>
    <property type="match status" value="1"/>
</dbReference>
<keyword evidence="2" id="KW-0560">Oxidoreductase</keyword>
<dbReference type="OrthoDB" id="9803333at2"/>
<dbReference type="PATRIC" id="fig|1123269.5.peg.231"/>
<comment type="similarity">
    <text evidence="1">Belongs to the short-chain dehydrogenases/reductases (SDR) family.</text>
</comment>
<sequence>MPSGTTIMRHRVRSRNVKNQEQSMKRLEGKRAVITGAAHGIGKAIAEAFVREGASLILADIDETAVTALADTLGQTPARVDVGRKAEIDALFALVERQWGGIDILVNNAGVTHACDLLDLAEEDFDRVFAINLKSALWATQAAGRMMQAGGVIINMSSVNAVLGIPNQIPYALSKGAMKQLTNVCALSLAPRGIRVNAIGPGTILTELARSIMTDKAAEDRILSRTPLGRTGAPEEIASVAVFLACDESSYITGQTIYPDGGRLGLNYTVPIVRT</sequence>
<dbReference type="PANTHER" id="PTHR42760">
    <property type="entry name" value="SHORT-CHAIN DEHYDROGENASES/REDUCTASES FAMILY MEMBER"/>
    <property type="match status" value="1"/>
</dbReference>
<evidence type="ECO:0000256" key="1">
    <source>
        <dbReference type="ARBA" id="ARBA00006484"/>
    </source>
</evidence>
<dbReference type="PANTHER" id="PTHR42760:SF133">
    <property type="entry name" value="3-OXOACYL-[ACYL-CARRIER-PROTEIN] REDUCTASE"/>
    <property type="match status" value="1"/>
</dbReference>
<dbReference type="SUPFAM" id="SSF51735">
    <property type="entry name" value="NAD(P)-binding Rossmann-fold domains"/>
    <property type="match status" value="1"/>
</dbReference>
<reference evidence="4 5" key="1">
    <citation type="submission" date="2013-07" db="EMBL/GenBank/DDBJ databases">
        <title>Completed genome of Sphingomonas sanxanigenens NX02.</title>
        <authorList>
            <person name="Ma T."/>
            <person name="Huang H."/>
            <person name="Wu M."/>
            <person name="Li X."/>
            <person name="Li G."/>
        </authorList>
    </citation>
    <scope>NUCLEOTIDE SEQUENCE [LARGE SCALE GENOMIC DNA]</scope>
    <source>
        <strain evidence="4 5">NX02</strain>
    </source>
</reference>
<dbReference type="eggNOG" id="COG1028">
    <property type="taxonomic scope" value="Bacteria"/>
</dbReference>
<dbReference type="Pfam" id="PF13561">
    <property type="entry name" value="adh_short_C2"/>
    <property type="match status" value="1"/>
</dbReference>
<dbReference type="GO" id="GO:0048038">
    <property type="term" value="F:quinone binding"/>
    <property type="evidence" value="ECO:0007669"/>
    <property type="project" value="TreeGrafter"/>
</dbReference>
<evidence type="ECO:0000313" key="5">
    <source>
        <dbReference type="Proteomes" id="UP000018851"/>
    </source>
</evidence>
<dbReference type="NCBIfam" id="NF005559">
    <property type="entry name" value="PRK07231.1"/>
    <property type="match status" value="1"/>
</dbReference>
<dbReference type="EMBL" id="CP006644">
    <property type="protein sequence ID" value="AHE51997.1"/>
    <property type="molecule type" value="Genomic_DNA"/>
</dbReference>
<dbReference type="KEGG" id="ssan:NX02_01155"/>
<organism evidence="4 5">
    <name type="scientific">Sphingomonas sanxanigenens DSM 19645 = NX02</name>
    <dbReference type="NCBI Taxonomy" id="1123269"/>
    <lineage>
        <taxon>Bacteria</taxon>
        <taxon>Pseudomonadati</taxon>
        <taxon>Pseudomonadota</taxon>
        <taxon>Alphaproteobacteria</taxon>
        <taxon>Sphingomonadales</taxon>
        <taxon>Sphingomonadaceae</taxon>
        <taxon>Sphingomonas</taxon>
    </lineage>
</organism>
<dbReference type="SMART" id="SM00822">
    <property type="entry name" value="PKS_KR"/>
    <property type="match status" value="1"/>
</dbReference>
<dbReference type="Gene3D" id="3.40.50.720">
    <property type="entry name" value="NAD(P)-binding Rossmann-like Domain"/>
    <property type="match status" value="1"/>
</dbReference>
<feature type="domain" description="Ketoreductase" evidence="3">
    <location>
        <begin position="30"/>
        <end position="202"/>
    </location>
</feature>
<keyword evidence="5" id="KW-1185">Reference proteome</keyword>
<name>W0A6B3_9SPHN</name>
<dbReference type="HOGENOM" id="CLU_010194_1_3_5"/>
<evidence type="ECO:0000313" key="4">
    <source>
        <dbReference type="EMBL" id="AHE51997.1"/>
    </source>
</evidence>
<dbReference type="AlphaFoldDB" id="W0A6B3"/>
<dbReference type="PRINTS" id="PR00081">
    <property type="entry name" value="GDHRDH"/>
</dbReference>
<gene>
    <name evidence="4" type="ORF">NX02_01155</name>
</gene>
<accession>W0A6B3</accession>
<proteinExistence type="inferred from homology"/>
<dbReference type="Proteomes" id="UP000018851">
    <property type="component" value="Chromosome"/>
</dbReference>
<dbReference type="FunFam" id="3.40.50.720:FF:000084">
    <property type="entry name" value="Short-chain dehydrogenase reductase"/>
    <property type="match status" value="1"/>
</dbReference>